<protein>
    <submittedName>
        <fullName evidence="1">Uncharacterized protein</fullName>
    </submittedName>
</protein>
<sequence length="215" mass="23490">MHRVRLPLLGLAGLLVLLLGLPAATPAAPIAHQGLIFSDELGGFDLVAVSGSGTLDDPITVVERVTGNRAITLTIRNFGRDFGNRIGSQHVAAFAMKKVVINDTGHVWRNYQMELREVTTRHSPYGDGLSFGQNSYIGLHYTKSSFPKIQRFDEPEDTLGFSGIEVAPGEEAEFSFIVSDMSPVSVFYLLQLPLQPLSQNGPVTERPREWASTVP</sequence>
<evidence type="ECO:0000313" key="2">
    <source>
        <dbReference type="Proteomes" id="UP001271769"/>
    </source>
</evidence>
<organism evidence="1 2">
    <name type="scientific">Dongia rigui</name>
    <dbReference type="NCBI Taxonomy" id="940149"/>
    <lineage>
        <taxon>Bacteria</taxon>
        <taxon>Pseudomonadati</taxon>
        <taxon>Pseudomonadota</taxon>
        <taxon>Alphaproteobacteria</taxon>
        <taxon>Rhodospirillales</taxon>
        <taxon>Dongiaceae</taxon>
        <taxon>Dongia</taxon>
    </lineage>
</organism>
<keyword evidence="2" id="KW-1185">Reference proteome</keyword>
<reference evidence="1 2" key="1">
    <citation type="journal article" date="2013" name="Antonie Van Leeuwenhoek">
        <title>Dongia rigui sp. nov., isolated from freshwater of a large wetland in Korea.</title>
        <authorList>
            <person name="Baik K.S."/>
            <person name="Hwang Y.M."/>
            <person name="Choi J.S."/>
            <person name="Kwon J."/>
            <person name="Seong C.N."/>
        </authorList>
    </citation>
    <scope>NUCLEOTIDE SEQUENCE [LARGE SCALE GENOMIC DNA]</scope>
    <source>
        <strain evidence="1 2">04SU4-P</strain>
    </source>
</reference>
<accession>A0ABU5E3S6</accession>
<dbReference type="EMBL" id="JAXCLX010000004">
    <property type="protein sequence ID" value="MDY0874183.1"/>
    <property type="molecule type" value="Genomic_DNA"/>
</dbReference>
<dbReference type="RefSeq" id="WP_320502656.1">
    <property type="nucleotide sequence ID" value="NZ_JAXCLX010000004.1"/>
</dbReference>
<comment type="caution">
    <text evidence="1">The sequence shown here is derived from an EMBL/GenBank/DDBJ whole genome shotgun (WGS) entry which is preliminary data.</text>
</comment>
<proteinExistence type="predicted"/>
<dbReference type="Proteomes" id="UP001271769">
    <property type="component" value="Unassembled WGS sequence"/>
</dbReference>
<gene>
    <name evidence="1" type="ORF">SMD31_19740</name>
</gene>
<evidence type="ECO:0000313" key="1">
    <source>
        <dbReference type="EMBL" id="MDY0874183.1"/>
    </source>
</evidence>
<name>A0ABU5E3S6_9PROT</name>